<name>A0ABM9BZ52_9BACL</name>
<dbReference type="RefSeq" id="WP_236339639.1">
    <property type="nucleotide sequence ID" value="NZ_CAKMMF010000005.1"/>
</dbReference>
<evidence type="ECO:0008006" key="3">
    <source>
        <dbReference type="Google" id="ProtNLM"/>
    </source>
</evidence>
<evidence type="ECO:0000313" key="1">
    <source>
        <dbReference type="EMBL" id="CAH1199275.1"/>
    </source>
</evidence>
<reference evidence="1" key="1">
    <citation type="submission" date="2022-01" db="EMBL/GenBank/DDBJ databases">
        <authorList>
            <person name="Criscuolo A."/>
        </authorList>
    </citation>
    <scope>NUCLEOTIDE SEQUENCE</scope>
    <source>
        <strain evidence="1">CIP111893</strain>
    </source>
</reference>
<comment type="caution">
    <text evidence="1">The sequence shown here is derived from an EMBL/GenBank/DDBJ whole genome shotgun (WGS) entry which is preliminary data.</text>
</comment>
<sequence>MIHGDLTTTIGQENTVLHPVLQRALHHLYKMDLAGAAPGKYELDGEDMFVLIQQFDTAPKSAKKLEAHLQYIDIQYLISGEEEQIGYARLADWHVIAQDELASSDYALYEDTEDEIDLLLKPGMYAIFFPADLHRPGVCKLQPTSIKKAVVKIKAALLQY</sequence>
<dbReference type="InterPro" id="IPR037012">
    <property type="entry name" value="NanQ/TabA/YiaL_sf"/>
</dbReference>
<dbReference type="EMBL" id="CAKMMF010000005">
    <property type="protein sequence ID" value="CAH1199275.1"/>
    <property type="molecule type" value="Genomic_DNA"/>
</dbReference>
<dbReference type="InterPro" id="IPR004375">
    <property type="entry name" value="NanQ/TabA/YiaL"/>
</dbReference>
<dbReference type="SUPFAM" id="SSF51197">
    <property type="entry name" value="Clavaminate synthase-like"/>
    <property type="match status" value="1"/>
</dbReference>
<dbReference type="Gene3D" id="2.60.120.370">
    <property type="entry name" value="YhcH/YjgK/YiaL"/>
    <property type="match status" value="1"/>
</dbReference>
<dbReference type="PANTHER" id="PTHR34986">
    <property type="entry name" value="EVOLVED BETA-GALACTOSIDASE SUBUNIT BETA"/>
    <property type="match status" value="1"/>
</dbReference>
<organism evidence="1 2">
    <name type="scientific">Paenibacillus plantiphilus</name>
    <dbReference type="NCBI Taxonomy" id="2905650"/>
    <lineage>
        <taxon>Bacteria</taxon>
        <taxon>Bacillati</taxon>
        <taxon>Bacillota</taxon>
        <taxon>Bacilli</taxon>
        <taxon>Bacillales</taxon>
        <taxon>Paenibacillaceae</taxon>
        <taxon>Paenibacillus</taxon>
    </lineage>
</organism>
<evidence type="ECO:0000313" key="2">
    <source>
        <dbReference type="Proteomes" id="UP000838686"/>
    </source>
</evidence>
<dbReference type="Pfam" id="PF04074">
    <property type="entry name" value="DUF386"/>
    <property type="match status" value="1"/>
</dbReference>
<dbReference type="Proteomes" id="UP000838686">
    <property type="component" value="Unassembled WGS sequence"/>
</dbReference>
<protein>
    <recommendedName>
        <fullName evidence="3">YhcH/YjgK/YiaL family protein</fullName>
    </recommendedName>
</protein>
<proteinExistence type="predicted"/>
<keyword evidence="2" id="KW-1185">Reference proteome</keyword>
<dbReference type="PANTHER" id="PTHR34986:SF1">
    <property type="entry name" value="PROTEIN YIAL"/>
    <property type="match status" value="1"/>
</dbReference>
<gene>
    <name evidence="1" type="primary">yhcH</name>
    <name evidence="1" type="ORF">PAECIP111893_01289</name>
</gene>
<accession>A0ABM9BZ52</accession>
<dbReference type="NCBIfam" id="TIGR00022">
    <property type="entry name" value="YhcH/YjgK/YiaL family protein"/>
    <property type="match status" value="1"/>
</dbReference>